<dbReference type="PANTHER" id="PTHR30146">
    <property type="entry name" value="LACI-RELATED TRANSCRIPTIONAL REPRESSOR"/>
    <property type="match status" value="1"/>
</dbReference>
<evidence type="ECO:0000313" key="6">
    <source>
        <dbReference type="EMBL" id="KRL88023.1"/>
    </source>
</evidence>
<evidence type="ECO:0000256" key="2">
    <source>
        <dbReference type="ARBA" id="ARBA00023015"/>
    </source>
</evidence>
<dbReference type="GO" id="GO:0000976">
    <property type="term" value="F:transcription cis-regulatory region binding"/>
    <property type="evidence" value="ECO:0007669"/>
    <property type="project" value="TreeGrafter"/>
</dbReference>
<dbReference type="GO" id="GO:0003700">
    <property type="term" value="F:DNA-binding transcription factor activity"/>
    <property type="evidence" value="ECO:0007669"/>
    <property type="project" value="TreeGrafter"/>
</dbReference>
<dbReference type="Gene3D" id="3.40.50.2300">
    <property type="match status" value="2"/>
</dbReference>
<keyword evidence="1" id="KW-0678">Repressor</keyword>
<gene>
    <name evidence="6" type="ORF">FC43_GL000579</name>
</gene>
<organism evidence="6 7">
    <name type="scientific">Limosilactobacillus ingluviei DSM 15946</name>
    <dbReference type="NCBI Taxonomy" id="1423760"/>
    <lineage>
        <taxon>Bacteria</taxon>
        <taxon>Bacillati</taxon>
        <taxon>Bacillota</taxon>
        <taxon>Bacilli</taxon>
        <taxon>Lactobacillales</taxon>
        <taxon>Lactobacillaceae</taxon>
        <taxon>Limosilactobacillus</taxon>
    </lineage>
</organism>
<feature type="domain" description="HTH lacI-type" evidence="5">
    <location>
        <begin position="17"/>
        <end position="71"/>
    </location>
</feature>
<dbReference type="SUPFAM" id="SSF47413">
    <property type="entry name" value="lambda repressor-like DNA-binding domains"/>
    <property type="match status" value="1"/>
</dbReference>
<dbReference type="PROSITE" id="PS50932">
    <property type="entry name" value="HTH_LACI_2"/>
    <property type="match status" value="1"/>
</dbReference>
<dbReference type="PROSITE" id="PS00356">
    <property type="entry name" value="HTH_LACI_1"/>
    <property type="match status" value="1"/>
</dbReference>
<evidence type="ECO:0000256" key="1">
    <source>
        <dbReference type="ARBA" id="ARBA00022491"/>
    </source>
</evidence>
<dbReference type="Gene3D" id="1.10.260.40">
    <property type="entry name" value="lambda repressor-like DNA-binding domains"/>
    <property type="match status" value="1"/>
</dbReference>
<keyword evidence="4" id="KW-0804">Transcription</keyword>
<keyword evidence="3" id="KW-0238">DNA-binding</keyword>
<evidence type="ECO:0000313" key="7">
    <source>
        <dbReference type="Proteomes" id="UP000050816"/>
    </source>
</evidence>
<evidence type="ECO:0000259" key="5">
    <source>
        <dbReference type="PROSITE" id="PS50932"/>
    </source>
</evidence>
<proteinExistence type="predicted"/>
<dbReference type="Pfam" id="PF13377">
    <property type="entry name" value="Peripla_BP_3"/>
    <property type="match status" value="1"/>
</dbReference>
<dbReference type="PANTHER" id="PTHR30146:SF148">
    <property type="entry name" value="HTH-TYPE TRANSCRIPTIONAL REPRESSOR PURR-RELATED"/>
    <property type="match status" value="1"/>
</dbReference>
<dbReference type="EMBL" id="AZFK01000083">
    <property type="protein sequence ID" value="KRL88023.1"/>
    <property type="molecule type" value="Genomic_DNA"/>
</dbReference>
<dbReference type="RefSeq" id="WP_056955457.1">
    <property type="nucleotide sequence ID" value="NZ_AZFK01000083.1"/>
</dbReference>
<comment type="caution">
    <text evidence="6">The sequence shown here is derived from an EMBL/GenBank/DDBJ whole genome shotgun (WGS) entry which is preliminary data.</text>
</comment>
<dbReference type="InterPro" id="IPR046335">
    <property type="entry name" value="LacI/GalR-like_sensor"/>
</dbReference>
<dbReference type="Pfam" id="PF00356">
    <property type="entry name" value="LacI"/>
    <property type="match status" value="1"/>
</dbReference>
<protein>
    <submittedName>
        <fullName evidence="6">Transcriptional regulator, LacI family</fullName>
    </submittedName>
</protein>
<evidence type="ECO:0000256" key="4">
    <source>
        <dbReference type="ARBA" id="ARBA00023163"/>
    </source>
</evidence>
<dbReference type="SUPFAM" id="SSF53822">
    <property type="entry name" value="Periplasmic binding protein-like I"/>
    <property type="match status" value="1"/>
</dbReference>
<keyword evidence="2" id="KW-0805">Transcription regulation</keyword>
<accession>A0A0R1U425</accession>
<name>A0A0R1U425_9LACO</name>
<dbReference type="CDD" id="cd01392">
    <property type="entry name" value="HTH_LacI"/>
    <property type="match status" value="1"/>
</dbReference>
<dbReference type="AlphaFoldDB" id="A0A0R1U425"/>
<dbReference type="InterPro" id="IPR028082">
    <property type="entry name" value="Peripla_BP_I"/>
</dbReference>
<evidence type="ECO:0000256" key="3">
    <source>
        <dbReference type="ARBA" id="ARBA00023125"/>
    </source>
</evidence>
<dbReference type="PATRIC" id="fig|1423760.3.peg.601"/>
<dbReference type="Proteomes" id="UP000050816">
    <property type="component" value="Unassembled WGS sequence"/>
</dbReference>
<sequence length="354" mass="39016">MAKNVKQEEILNRNQSITIKDLAKIAGVSHTTVSRALNGSELVKESTRKKIAELAKQLGYTPNINARSLVTNRSYVLGIFFTNLETGTSTSFLTEVIEQTQRMLSSRYSISINSIDKAIRDIEQYSLSVSNYDGVIIISQSKSDDQFIAEVIDSGVPLVVLNRRIANKDVNNYAINDYLGSKSVTEMAIRMGHRHFALIQGIETFESASQRTAGFMDALREAGLNPDEAIIGQGDYKPRSGNIAMRQILSSGKAPTCVICENDDMAVGALDACVELGYRVPDDISVIGFDDMSYSKYLMPPLTTVRKPTSTIVKKGVSKLMGLLEQRGKKENESVDREVISSEIIVRSSVKKIN</sequence>
<dbReference type="InterPro" id="IPR010982">
    <property type="entry name" value="Lambda_DNA-bd_dom_sf"/>
</dbReference>
<dbReference type="InterPro" id="IPR000843">
    <property type="entry name" value="HTH_LacI"/>
</dbReference>
<reference evidence="6 7" key="1">
    <citation type="journal article" date="2015" name="Genome Announc.">
        <title>Expanding the biotechnology potential of lactobacilli through comparative genomics of 213 strains and associated genera.</title>
        <authorList>
            <person name="Sun Z."/>
            <person name="Harris H.M."/>
            <person name="McCann A."/>
            <person name="Guo C."/>
            <person name="Argimon S."/>
            <person name="Zhang W."/>
            <person name="Yang X."/>
            <person name="Jeffery I.B."/>
            <person name="Cooney J.C."/>
            <person name="Kagawa T.F."/>
            <person name="Liu W."/>
            <person name="Song Y."/>
            <person name="Salvetti E."/>
            <person name="Wrobel A."/>
            <person name="Rasinkangas P."/>
            <person name="Parkhill J."/>
            <person name="Rea M.C."/>
            <person name="O'Sullivan O."/>
            <person name="Ritari J."/>
            <person name="Douillard F.P."/>
            <person name="Paul Ross R."/>
            <person name="Yang R."/>
            <person name="Briner A.E."/>
            <person name="Felis G.E."/>
            <person name="de Vos W.M."/>
            <person name="Barrangou R."/>
            <person name="Klaenhammer T.R."/>
            <person name="Caufield P.W."/>
            <person name="Cui Y."/>
            <person name="Zhang H."/>
            <person name="O'Toole P.W."/>
        </authorList>
    </citation>
    <scope>NUCLEOTIDE SEQUENCE [LARGE SCALE GENOMIC DNA]</scope>
    <source>
        <strain evidence="6 7">DSM 15946</strain>
    </source>
</reference>
<dbReference type="SMART" id="SM00354">
    <property type="entry name" value="HTH_LACI"/>
    <property type="match status" value="1"/>
</dbReference>
<dbReference type="CDD" id="cd06267">
    <property type="entry name" value="PBP1_LacI_sugar_binding-like"/>
    <property type="match status" value="1"/>
</dbReference>
<dbReference type="PRINTS" id="PR00036">
    <property type="entry name" value="HTHLACI"/>
</dbReference>